<evidence type="ECO:0000256" key="1">
    <source>
        <dbReference type="SAM" id="SignalP"/>
    </source>
</evidence>
<feature type="signal peptide" evidence="1">
    <location>
        <begin position="1"/>
        <end position="17"/>
    </location>
</feature>
<dbReference type="eggNOG" id="ENOG502RC3Y">
    <property type="taxonomic scope" value="Eukaryota"/>
</dbReference>
<reference evidence="2 3" key="1">
    <citation type="submission" date="2016-05" db="EMBL/GenBank/DDBJ databases">
        <title>First whole genome sequencing of Entamoeba histolytica HM1:IMSS-clone-6.</title>
        <authorList>
            <person name="Mukherjee Avik.K."/>
            <person name="Izumyama S."/>
            <person name="Nakada-Tsukui K."/>
            <person name="Nozaki T."/>
        </authorList>
    </citation>
    <scope>NUCLEOTIDE SEQUENCE [LARGE SCALE GENOMIC DNA]</scope>
    <source>
        <strain evidence="2 3">HM1:IMSS clone 6</strain>
    </source>
</reference>
<sequence length="474" mass="54328">MIFIIFSFFWIRGIVNANEILCQSISNHCNEKLNRENCQVLEINKDFYITKECDELMKDINQINISKNCTIIIDEDINIQQKILVERGVHVILMRNSIIRNGMIIERDSIVEIPQIEIKQSKVIVKGTLEVQGNVIIEENSTLEINNNGHFNVKQGRVILKSNGLFINGNESEIIIFDSLIGYENSSILFKEGSHLVINNQIELYDNTILTIEKECIIQINGYFVNVFNNGQIHIGSMSLFECQNLYIYGTSIISIEDNVKLITNNIYVFQTPHLDIKNNVYINVKKYISSYSKAVIELGSNSIVNASSIFLLYNTTLNTGESTIISSNSFELSGDSLLNIGKNTTITVSGKKLSKECLNNNSHDFCYSLSIKGKSTIIVDNNYQFNPIFNIQFGRVNQWNTTNIILMNSNERCVDLYSFKESYDFINEVEKEEYHLMCNKKLGRYCIGLIDYHVECNQNKYHCPCDETIKEEL</sequence>
<protein>
    <submittedName>
        <fullName evidence="2">Uncharacterized protein</fullName>
    </submittedName>
</protein>
<evidence type="ECO:0000313" key="3">
    <source>
        <dbReference type="Proteomes" id="UP000078387"/>
    </source>
</evidence>
<proteinExistence type="predicted"/>
<dbReference type="VEuPathDB" id="AmoebaDB:KM1_063890"/>
<dbReference type="VEuPathDB" id="AmoebaDB:EHI8A_026730"/>
<dbReference type="EMBL" id="BDEQ01000001">
    <property type="protein sequence ID" value="GAT96972.1"/>
    <property type="molecule type" value="Genomic_DNA"/>
</dbReference>
<name>A0A175JU22_ENTHI</name>
<dbReference type="VEuPathDB" id="AmoebaDB:EHI_081640"/>
<dbReference type="VEuPathDB" id="AmoebaDB:EHI5A_052520"/>
<dbReference type="VEuPathDB" id="AmoebaDB:EHI7A_029420"/>
<keyword evidence="1" id="KW-0732">Signal</keyword>
<feature type="chain" id="PRO_5008039969" evidence="1">
    <location>
        <begin position="18"/>
        <end position="474"/>
    </location>
</feature>
<evidence type="ECO:0000313" key="2">
    <source>
        <dbReference type="EMBL" id="GAT96972.1"/>
    </source>
</evidence>
<gene>
    <name evidence="2" type="ORF">CL6EHI_081640</name>
</gene>
<organism evidence="2 3">
    <name type="scientific">Entamoeba histolytica</name>
    <dbReference type="NCBI Taxonomy" id="5759"/>
    <lineage>
        <taxon>Eukaryota</taxon>
        <taxon>Amoebozoa</taxon>
        <taxon>Evosea</taxon>
        <taxon>Archamoebae</taxon>
        <taxon>Mastigamoebida</taxon>
        <taxon>Entamoebidae</taxon>
        <taxon>Entamoeba</taxon>
    </lineage>
</organism>
<dbReference type="AlphaFoldDB" id="A0A175JU22"/>
<dbReference type="Proteomes" id="UP000078387">
    <property type="component" value="Unassembled WGS sequence"/>
</dbReference>
<comment type="caution">
    <text evidence="2">The sequence shown here is derived from an EMBL/GenBank/DDBJ whole genome shotgun (WGS) entry which is preliminary data.</text>
</comment>
<accession>A0A175JU22</accession>